<keyword evidence="1" id="KW-1133">Transmembrane helix</keyword>
<proteinExistence type="predicted"/>
<dbReference type="Proteomes" id="UP000277671">
    <property type="component" value="Unassembled WGS sequence"/>
</dbReference>
<feature type="transmembrane region" description="Helical" evidence="1">
    <location>
        <begin position="12"/>
        <end position="35"/>
    </location>
</feature>
<name>A0A495JVI6_9ACTN</name>
<reference evidence="2 3" key="1">
    <citation type="submission" date="2018-10" db="EMBL/GenBank/DDBJ databases">
        <title>Sequencing the genomes of 1000 actinobacteria strains.</title>
        <authorList>
            <person name="Klenk H.-P."/>
        </authorList>
    </citation>
    <scope>NUCLEOTIDE SEQUENCE [LARGE SCALE GENOMIC DNA]</scope>
    <source>
        <strain evidence="2 3">DSM 45175</strain>
    </source>
</reference>
<accession>A0A495JVI6</accession>
<keyword evidence="3" id="KW-1185">Reference proteome</keyword>
<keyword evidence="1" id="KW-0472">Membrane</keyword>
<comment type="caution">
    <text evidence="2">The sequence shown here is derived from an EMBL/GenBank/DDBJ whole genome shotgun (WGS) entry which is preliminary data.</text>
</comment>
<dbReference type="EMBL" id="RBKT01000001">
    <property type="protein sequence ID" value="RKR92861.1"/>
    <property type="molecule type" value="Genomic_DNA"/>
</dbReference>
<sequence length="36" mass="3796">MMRPETPSEKSRGAGCVQPIVMLVAALVALLWAVLG</sequence>
<dbReference type="AlphaFoldDB" id="A0A495JVI6"/>
<gene>
    <name evidence="2" type="ORF">BDK92_7343</name>
</gene>
<organism evidence="2 3">
    <name type="scientific">Micromonospora pisi</name>
    <dbReference type="NCBI Taxonomy" id="589240"/>
    <lineage>
        <taxon>Bacteria</taxon>
        <taxon>Bacillati</taxon>
        <taxon>Actinomycetota</taxon>
        <taxon>Actinomycetes</taxon>
        <taxon>Micromonosporales</taxon>
        <taxon>Micromonosporaceae</taxon>
        <taxon>Micromonospora</taxon>
    </lineage>
</organism>
<protein>
    <submittedName>
        <fullName evidence="2">Uncharacterized protein</fullName>
    </submittedName>
</protein>
<evidence type="ECO:0000313" key="2">
    <source>
        <dbReference type="EMBL" id="RKR92861.1"/>
    </source>
</evidence>
<keyword evidence="1" id="KW-0812">Transmembrane</keyword>
<evidence type="ECO:0000313" key="3">
    <source>
        <dbReference type="Proteomes" id="UP000277671"/>
    </source>
</evidence>
<evidence type="ECO:0000256" key="1">
    <source>
        <dbReference type="SAM" id="Phobius"/>
    </source>
</evidence>